<evidence type="ECO:0000313" key="7">
    <source>
        <dbReference type="EMBL" id="KAK8937598.1"/>
    </source>
</evidence>
<protein>
    <submittedName>
        <fullName evidence="7">Carotenoid 9,10(9',10')-cleavage dioxygenase 1</fullName>
    </submittedName>
</protein>
<dbReference type="Proteomes" id="UP001412067">
    <property type="component" value="Unassembled WGS sequence"/>
</dbReference>
<dbReference type="PANTHER" id="PTHR10543">
    <property type="entry name" value="BETA-CAROTENE DIOXYGENASE"/>
    <property type="match status" value="1"/>
</dbReference>
<dbReference type="EMBL" id="JBBWWR010000021">
    <property type="protein sequence ID" value="KAK8937598.1"/>
    <property type="molecule type" value="Genomic_DNA"/>
</dbReference>
<dbReference type="Pfam" id="PF03055">
    <property type="entry name" value="RPE65"/>
    <property type="match status" value="1"/>
</dbReference>
<dbReference type="InterPro" id="IPR004294">
    <property type="entry name" value="Carotenoid_Oase"/>
</dbReference>
<comment type="caution">
    <text evidence="7">The sequence shown here is derived from an EMBL/GenBank/DDBJ whole genome shotgun (WGS) entry which is preliminary data.</text>
</comment>
<keyword evidence="4 7" id="KW-0223">Dioxygenase</keyword>
<dbReference type="PANTHER" id="PTHR10543:SF145">
    <property type="entry name" value="OS09G0321200 PROTEIN"/>
    <property type="match status" value="1"/>
</dbReference>
<sequence length="614" mass="68548">MLLPLLSIMSAGSTATCQLFPSPNLARRASSCSFIKLSPKASIHAPHRAPEILDIAGQLRKVSGRILDAFVDFTFKFSNQPWLPTQSNFMPVDEIGDAVILDDIEGEIPDDFPEGVYIRNGSNPLFGSLQSASSVLGLSSETWVEGEGMLHAVSFSRATNGGGGGGDGGWIVSYKNRFVESVTFRFERRRNRPSFLPVVEGDPASVIASYLLNQLRYGKITKDMSSTNIFELSGRLFAVTESHLPQEMDLLTLETIGSWDVNGLWDRPFSAHPKKAPGGELVFVGADCKKPFLVLGIVSADGKELKHKVDLKLKRGIVCHDIGISERYNIILDMPLTFDFHRLIKGGPFIKYEKQSYARIGVMPRYGDSDSVKWFDVEPYCMFHIVNCYEIGDEVIVRGWRSIGSMIPGPDLGRNKSQWFSRGFKRKSTDEYRDGNFSDGLFFSRLHEWRLNMNTGSVTERYLMGTGFSSEFPFANDLFGGLYNKYAYAQVVNSEASSDAGLPKFGGLAKFYHDEKDATAFKLENLDSKYVRVERRKLGASEFYSGAVFVSKRGDFEEDDGWIISYVHNEETNTSQVHIIDAKNFEGGLVAKITLPRRVPYGFHGAFIPVTNRL</sequence>
<comment type="similarity">
    <text evidence="2">Belongs to the carotenoid oxygenase family.</text>
</comment>
<keyword evidence="6" id="KW-0732">Signal</keyword>
<evidence type="ECO:0000256" key="1">
    <source>
        <dbReference type="ARBA" id="ARBA00001954"/>
    </source>
</evidence>
<comment type="cofactor">
    <cofactor evidence="1">
        <name>Fe(2+)</name>
        <dbReference type="ChEBI" id="CHEBI:29033"/>
    </cofactor>
</comment>
<proteinExistence type="inferred from homology"/>
<reference evidence="7 8" key="1">
    <citation type="journal article" date="2022" name="Nat. Plants">
        <title>Genomes of leafy and leafless Platanthera orchids illuminate the evolution of mycoheterotrophy.</title>
        <authorList>
            <person name="Li M.H."/>
            <person name="Liu K.W."/>
            <person name="Li Z."/>
            <person name="Lu H.C."/>
            <person name="Ye Q.L."/>
            <person name="Zhang D."/>
            <person name="Wang J.Y."/>
            <person name="Li Y.F."/>
            <person name="Zhong Z.M."/>
            <person name="Liu X."/>
            <person name="Yu X."/>
            <person name="Liu D.K."/>
            <person name="Tu X.D."/>
            <person name="Liu B."/>
            <person name="Hao Y."/>
            <person name="Liao X.Y."/>
            <person name="Jiang Y.T."/>
            <person name="Sun W.H."/>
            <person name="Chen J."/>
            <person name="Chen Y.Q."/>
            <person name="Ai Y."/>
            <person name="Zhai J.W."/>
            <person name="Wu S.S."/>
            <person name="Zhou Z."/>
            <person name="Hsiao Y.Y."/>
            <person name="Wu W.L."/>
            <person name="Chen Y.Y."/>
            <person name="Lin Y.F."/>
            <person name="Hsu J.L."/>
            <person name="Li C.Y."/>
            <person name="Wang Z.W."/>
            <person name="Zhao X."/>
            <person name="Zhong W.Y."/>
            <person name="Ma X.K."/>
            <person name="Ma L."/>
            <person name="Huang J."/>
            <person name="Chen G.Z."/>
            <person name="Huang M.Z."/>
            <person name="Huang L."/>
            <person name="Peng D.H."/>
            <person name="Luo Y.B."/>
            <person name="Zou S.Q."/>
            <person name="Chen S.P."/>
            <person name="Lan S."/>
            <person name="Tsai W.C."/>
            <person name="Van de Peer Y."/>
            <person name="Liu Z.J."/>
        </authorList>
    </citation>
    <scope>NUCLEOTIDE SEQUENCE [LARGE SCALE GENOMIC DNA]</scope>
    <source>
        <strain evidence="7">Lor288</strain>
    </source>
</reference>
<evidence type="ECO:0000256" key="3">
    <source>
        <dbReference type="ARBA" id="ARBA00022723"/>
    </source>
</evidence>
<evidence type="ECO:0000256" key="4">
    <source>
        <dbReference type="ARBA" id="ARBA00022964"/>
    </source>
</evidence>
<evidence type="ECO:0000256" key="5">
    <source>
        <dbReference type="ARBA" id="ARBA00023004"/>
    </source>
</evidence>
<evidence type="ECO:0000256" key="2">
    <source>
        <dbReference type="ARBA" id="ARBA00006787"/>
    </source>
</evidence>
<dbReference type="GO" id="GO:0051213">
    <property type="term" value="F:dioxygenase activity"/>
    <property type="evidence" value="ECO:0007669"/>
    <property type="project" value="UniProtKB-KW"/>
</dbReference>
<keyword evidence="5" id="KW-0408">Iron</keyword>
<feature type="signal peptide" evidence="6">
    <location>
        <begin position="1"/>
        <end position="17"/>
    </location>
</feature>
<keyword evidence="3" id="KW-0479">Metal-binding</keyword>
<name>A0ABR2LBW2_9ASPA</name>
<accession>A0ABR2LBW2</accession>
<evidence type="ECO:0000256" key="6">
    <source>
        <dbReference type="SAM" id="SignalP"/>
    </source>
</evidence>
<keyword evidence="4 7" id="KW-0560">Oxidoreductase</keyword>
<gene>
    <name evidence="7" type="primary">CCD1</name>
    <name evidence="7" type="ORF">KSP40_PGU001718</name>
</gene>
<keyword evidence="8" id="KW-1185">Reference proteome</keyword>
<feature type="chain" id="PRO_5046262775" evidence="6">
    <location>
        <begin position="18"/>
        <end position="614"/>
    </location>
</feature>
<evidence type="ECO:0000313" key="8">
    <source>
        <dbReference type="Proteomes" id="UP001412067"/>
    </source>
</evidence>
<organism evidence="7 8">
    <name type="scientific">Platanthera guangdongensis</name>
    <dbReference type="NCBI Taxonomy" id="2320717"/>
    <lineage>
        <taxon>Eukaryota</taxon>
        <taxon>Viridiplantae</taxon>
        <taxon>Streptophyta</taxon>
        <taxon>Embryophyta</taxon>
        <taxon>Tracheophyta</taxon>
        <taxon>Spermatophyta</taxon>
        <taxon>Magnoliopsida</taxon>
        <taxon>Liliopsida</taxon>
        <taxon>Asparagales</taxon>
        <taxon>Orchidaceae</taxon>
        <taxon>Orchidoideae</taxon>
        <taxon>Orchideae</taxon>
        <taxon>Orchidinae</taxon>
        <taxon>Platanthera</taxon>
    </lineage>
</organism>